<protein>
    <submittedName>
        <fullName evidence="2">Uncharacterized protein</fullName>
    </submittedName>
</protein>
<organism evidence="2 3">
    <name type="scientific">Blautia intestinalis</name>
    <dbReference type="NCBI Taxonomy" id="2763028"/>
    <lineage>
        <taxon>Bacteria</taxon>
        <taxon>Bacillati</taxon>
        <taxon>Bacillota</taxon>
        <taxon>Clostridia</taxon>
        <taxon>Lachnospirales</taxon>
        <taxon>Lachnospiraceae</taxon>
        <taxon>Blautia</taxon>
    </lineage>
</organism>
<gene>
    <name evidence="2" type="ORF">H8Z79_03600</name>
</gene>
<dbReference type="EMBL" id="JACOQE010000001">
    <property type="protein sequence ID" value="MBC5739555.1"/>
    <property type="molecule type" value="Genomic_DNA"/>
</dbReference>
<reference evidence="2 3" key="1">
    <citation type="submission" date="2020-08" db="EMBL/GenBank/DDBJ databases">
        <title>Genome public.</title>
        <authorList>
            <person name="Liu C."/>
            <person name="Sun Q."/>
        </authorList>
    </citation>
    <scope>NUCLEOTIDE SEQUENCE [LARGE SCALE GENOMIC DNA]</scope>
    <source>
        <strain evidence="2 3">27-44</strain>
    </source>
</reference>
<evidence type="ECO:0000313" key="3">
    <source>
        <dbReference type="Proteomes" id="UP000633936"/>
    </source>
</evidence>
<evidence type="ECO:0000256" key="1">
    <source>
        <dbReference type="SAM" id="Coils"/>
    </source>
</evidence>
<sequence>MADGTITIDTAIDKKGLKVGIREVEESAKRATSSLEKNIGEKTRLAIQKQIDALSKLNNQYVQQAQKVDELKQKIKDLSAQKVETESYKNLTKEMDSLYKKSAELESKLSEWSKMGVSEKSLGFKEVEKELNSVILKMEEVERKQEEMRKSGTAYVNPENTQNYQSVSAKLTAEEQKLQDMGNRLETSYASIEQKIKSCGEAALKAGSKMETFTKATQKFSGKMITFGLDGIRRKIYEAAQAANNLVKRLLQISSNAIISGLKRISSGIFAIHKTANKSTFSLKRMLATSLLMAAVFRGISGAMSGVTTGFQNLAQYSQRTNADISLLMSSLTRLKNSLATAFAPILMVIAPILSSFIDMLSRAATYVGMFFASLTGQKTFTKAVKVQENYAAGLGKTATNAEKAAKALKRYLSPLDEMARYESEANNDSGGNSGDGGYTAPAPDQMFEEVPIENKIKKLADKIKKFIKSEDWEGLGKFLADEINKGMRHVYDAISWKKVGPKITKFVRAFTRTFNSLVKYLDFDLLGRTIGAGINTAIRTANLLIGNGGIDFKQLGSKLSQGLKGAVREISWTELGNLLGNYFMISWHLLNGFVTDMSKKNDVGLTGWAEIGKALGKTVNGLFDKVDFSEIALTLTDGLNGVFESLENFTKTVRWDILEMNVTDGLNTAFSNMKWEDAGKSLNDFIGNLVGFLVGILKNTNWEEFGEGLGTMLSEIDWGKYLWDMIIAIKDAIGTLFDGLEKGGTAGKIAAFLGKAFLAVKIAQITGLDSLIKLLIGAIGKKLFTSENIASIASSLKNLFSGGSKEAGELLGDLGEAAAGSGSKFGTLAKELAPLVGEAGLIVGVGAAAVYATSKIAGMVESMQGGNGVGTTFGNTMDNFIQTLQQRGDIISGSATEIWKLKESLEKEGMTAEEKASATQKLVDKLGEMGVTSEQATLAFETLRQKGLITDDMFNVLSESIKTLGNDTTNMAGQINLGSQKAQESYDDLKVAIGNLTNQMHLGTDEQGQLLNALERTVDSGGTAQDAYNNVMAAVKEMGGNTETAAKIFAEVFPNAVQATKTSVDTSMTGAQQTVTSTTSKMKTDAETNLAGVQKAAEDAAGSVNISTVKNWGNSASEVDKNLDQMKQHANLKLGEMQKTVDSHFSSQYNTMTKKWEKAGERVSQIISNMETSTSRQLSKLESLMRSAGTRMGNNLANGISGAITGISNTFNEIIRRVNSTISNINGAIGGIERSFTFNYNYTNPITKTTGRYSSWLSLPRVNSVPYLASGAVIPPRSEFLAVLGDQKNGNNIEAPEALIRKIFREESPQVKGGNTYNISAQAKGKTIFELVLEEGKLSQDRTGRNPFLLT</sequence>
<evidence type="ECO:0000313" key="2">
    <source>
        <dbReference type="EMBL" id="MBC5739555.1"/>
    </source>
</evidence>
<dbReference type="Proteomes" id="UP000633936">
    <property type="component" value="Unassembled WGS sequence"/>
</dbReference>
<comment type="caution">
    <text evidence="2">The sequence shown here is derived from an EMBL/GenBank/DDBJ whole genome shotgun (WGS) entry which is preliminary data.</text>
</comment>
<feature type="coiled-coil region" evidence="1">
    <location>
        <begin position="54"/>
        <end position="151"/>
    </location>
</feature>
<keyword evidence="1" id="KW-0175">Coiled coil</keyword>
<proteinExistence type="predicted"/>
<keyword evidence="3" id="KW-1185">Reference proteome</keyword>
<accession>A0ABR7HZE7</accession>
<dbReference type="RefSeq" id="WP_187002712.1">
    <property type="nucleotide sequence ID" value="NZ_JACOQE010000001.1"/>
</dbReference>
<name>A0ABR7HZE7_9FIRM</name>